<sequence length="172" mass="19049">ATELALLTAARPVGVRFMCVSSVVLSARLAFITNRWITWAELFRPDEEQDGAGGARGMGCCTRRTAAGWRDAARRLARWSLRALHTRAGHWLPCLLFTYCQTRWCHVPTIPVVALAGGVALVCVLSDCLVFPRYGPVRCALEALCALASRPTRWWWAKAAPVELQKLSAKKQ</sequence>
<organism evidence="1 2">
    <name type="scientific">Emiliania huxleyi (strain CCMP1516)</name>
    <dbReference type="NCBI Taxonomy" id="280463"/>
    <lineage>
        <taxon>Eukaryota</taxon>
        <taxon>Haptista</taxon>
        <taxon>Haptophyta</taxon>
        <taxon>Prymnesiophyceae</taxon>
        <taxon>Isochrysidales</taxon>
        <taxon>Noelaerhabdaceae</taxon>
        <taxon>Emiliania</taxon>
    </lineage>
</organism>
<protein>
    <recommendedName>
        <fullName evidence="3">Mannosyltransferase</fullName>
    </recommendedName>
</protein>
<dbReference type="Proteomes" id="UP000013827">
    <property type="component" value="Unassembled WGS sequence"/>
</dbReference>
<dbReference type="EnsemblProtists" id="EOD13657">
    <property type="protein sequence ID" value="EOD13657"/>
    <property type="gene ID" value="EMIHUDRAFT_124436"/>
</dbReference>
<evidence type="ECO:0000313" key="1">
    <source>
        <dbReference type="EnsemblProtists" id="EOD13657"/>
    </source>
</evidence>
<reference evidence="2" key="1">
    <citation type="journal article" date="2013" name="Nature">
        <title>Pan genome of the phytoplankton Emiliania underpins its global distribution.</title>
        <authorList>
            <person name="Read B.A."/>
            <person name="Kegel J."/>
            <person name="Klute M.J."/>
            <person name="Kuo A."/>
            <person name="Lefebvre S.C."/>
            <person name="Maumus F."/>
            <person name="Mayer C."/>
            <person name="Miller J."/>
            <person name="Monier A."/>
            <person name="Salamov A."/>
            <person name="Young J."/>
            <person name="Aguilar M."/>
            <person name="Claverie J.M."/>
            <person name="Frickenhaus S."/>
            <person name="Gonzalez K."/>
            <person name="Herman E.K."/>
            <person name="Lin Y.C."/>
            <person name="Napier J."/>
            <person name="Ogata H."/>
            <person name="Sarno A.F."/>
            <person name="Shmutz J."/>
            <person name="Schroeder D."/>
            <person name="de Vargas C."/>
            <person name="Verret F."/>
            <person name="von Dassow P."/>
            <person name="Valentin K."/>
            <person name="Van de Peer Y."/>
            <person name="Wheeler G."/>
            <person name="Dacks J.B."/>
            <person name="Delwiche C.F."/>
            <person name="Dyhrman S.T."/>
            <person name="Glockner G."/>
            <person name="John U."/>
            <person name="Richards T."/>
            <person name="Worden A.Z."/>
            <person name="Zhang X."/>
            <person name="Grigoriev I.V."/>
            <person name="Allen A.E."/>
            <person name="Bidle K."/>
            <person name="Borodovsky M."/>
            <person name="Bowler C."/>
            <person name="Brownlee C."/>
            <person name="Cock J.M."/>
            <person name="Elias M."/>
            <person name="Gladyshev V.N."/>
            <person name="Groth M."/>
            <person name="Guda C."/>
            <person name="Hadaegh A."/>
            <person name="Iglesias-Rodriguez M.D."/>
            <person name="Jenkins J."/>
            <person name="Jones B.M."/>
            <person name="Lawson T."/>
            <person name="Leese F."/>
            <person name="Lindquist E."/>
            <person name="Lobanov A."/>
            <person name="Lomsadze A."/>
            <person name="Malik S.B."/>
            <person name="Marsh M.E."/>
            <person name="Mackinder L."/>
            <person name="Mock T."/>
            <person name="Mueller-Roeber B."/>
            <person name="Pagarete A."/>
            <person name="Parker M."/>
            <person name="Probert I."/>
            <person name="Quesneville H."/>
            <person name="Raines C."/>
            <person name="Rensing S.A."/>
            <person name="Riano-Pachon D.M."/>
            <person name="Richier S."/>
            <person name="Rokitta S."/>
            <person name="Shiraiwa Y."/>
            <person name="Soanes D.M."/>
            <person name="van der Giezen M."/>
            <person name="Wahlund T.M."/>
            <person name="Williams B."/>
            <person name="Wilson W."/>
            <person name="Wolfe G."/>
            <person name="Wurch L.L."/>
        </authorList>
    </citation>
    <scope>NUCLEOTIDE SEQUENCE</scope>
</reference>
<dbReference type="GeneID" id="17259808"/>
<dbReference type="HOGENOM" id="CLU_1559336_0_0_1"/>
<evidence type="ECO:0000313" key="2">
    <source>
        <dbReference type="Proteomes" id="UP000013827"/>
    </source>
</evidence>
<reference evidence="1" key="2">
    <citation type="submission" date="2024-10" db="UniProtKB">
        <authorList>
            <consortium name="EnsemblProtists"/>
        </authorList>
    </citation>
    <scope>IDENTIFICATION</scope>
</reference>
<dbReference type="KEGG" id="ehx:EMIHUDRAFT_124436"/>
<dbReference type="PaxDb" id="2903-EOD13657"/>
<dbReference type="AlphaFoldDB" id="A0A0D3IQX2"/>
<dbReference type="RefSeq" id="XP_005766086.1">
    <property type="nucleotide sequence ID" value="XM_005766029.1"/>
</dbReference>
<evidence type="ECO:0008006" key="3">
    <source>
        <dbReference type="Google" id="ProtNLM"/>
    </source>
</evidence>
<name>A0A0D3IQX2_EMIH1</name>
<accession>A0A0D3IQX2</accession>
<keyword evidence="2" id="KW-1185">Reference proteome</keyword>
<proteinExistence type="predicted"/>